<dbReference type="InterPro" id="IPR011344">
    <property type="entry name" value="ssDNA-bd"/>
</dbReference>
<dbReference type="PANTHER" id="PTHR10302">
    <property type="entry name" value="SINGLE-STRANDED DNA-BINDING PROTEIN"/>
    <property type="match status" value="1"/>
</dbReference>
<proteinExistence type="predicted"/>
<dbReference type="PROSITE" id="PS50935">
    <property type="entry name" value="SSB"/>
    <property type="match status" value="1"/>
</dbReference>
<dbReference type="GO" id="GO:0003697">
    <property type="term" value="F:single-stranded DNA binding"/>
    <property type="evidence" value="ECO:0007669"/>
    <property type="project" value="InterPro"/>
</dbReference>
<feature type="region of interest" description="Disordered" evidence="3">
    <location>
        <begin position="115"/>
        <end position="144"/>
    </location>
</feature>
<protein>
    <recommendedName>
        <fullName evidence="6">Single-stranded DNA-binding protein</fullName>
    </recommendedName>
</protein>
<evidence type="ECO:0000256" key="3">
    <source>
        <dbReference type="SAM" id="MobiDB-lite"/>
    </source>
</evidence>
<dbReference type="SUPFAM" id="SSF50249">
    <property type="entry name" value="Nucleic acid-binding proteins"/>
    <property type="match status" value="1"/>
</dbReference>
<dbReference type="EMBL" id="CP015163">
    <property type="protein sequence ID" value="AXB47677.1"/>
    <property type="molecule type" value="Genomic_DNA"/>
</dbReference>
<gene>
    <name evidence="4" type="ORF">A4R43_38800</name>
</gene>
<dbReference type="CDD" id="cd04496">
    <property type="entry name" value="SSB_OBF"/>
    <property type="match status" value="1"/>
</dbReference>
<evidence type="ECO:0000313" key="5">
    <source>
        <dbReference type="Proteomes" id="UP000250434"/>
    </source>
</evidence>
<accession>A0A344LI03</accession>
<keyword evidence="1 2" id="KW-0238">DNA-binding</keyword>
<organism evidence="4 5">
    <name type="scientific">Amycolatopsis albispora</name>
    <dbReference type="NCBI Taxonomy" id="1804986"/>
    <lineage>
        <taxon>Bacteria</taxon>
        <taxon>Bacillati</taxon>
        <taxon>Actinomycetota</taxon>
        <taxon>Actinomycetes</taxon>
        <taxon>Pseudonocardiales</taxon>
        <taxon>Pseudonocardiaceae</taxon>
        <taxon>Amycolatopsis</taxon>
    </lineage>
</organism>
<dbReference type="PANTHER" id="PTHR10302:SF27">
    <property type="entry name" value="SINGLE-STRANDED DNA-BINDING PROTEIN"/>
    <property type="match status" value="1"/>
</dbReference>
<dbReference type="KEGG" id="aab:A4R43_38800"/>
<evidence type="ECO:0000256" key="2">
    <source>
        <dbReference type="PROSITE-ProRule" id="PRU00252"/>
    </source>
</evidence>
<evidence type="ECO:0008006" key="6">
    <source>
        <dbReference type="Google" id="ProtNLM"/>
    </source>
</evidence>
<dbReference type="GO" id="GO:0006260">
    <property type="term" value="P:DNA replication"/>
    <property type="evidence" value="ECO:0007669"/>
    <property type="project" value="InterPro"/>
</dbReference>
<reference evidence="4 5" key="1">
    <citation type="submission" date="2016-04" db="EMBL/GenBank/DDBJ databases">
        <title>Complete genome sequence and analysis of deep-sea sediment isolate, Amycolatopsis sp. WP1.</title>
        <authorList>
            <person name="Wang H."/>
            <person name="Chen S."/>
            <person name="Wu Q."/>
        </authorList>
    </citation>
    <scope>NUCLEOTIDE SEQUENCE [LARGE SCALE GENOMIC DNA]</scope>
    <source>
        <strain evidence="4 5">WP1</strain>
    </source>
</reference>
<dbReference type="Gene3D" id="2.40.50.140">
    <property type="entry name" value="Nucleic acid-binding proteins"/>
    <property type="match status" value="1"/>
</dbReference>
<sequence length="144" mass="15972">MTLVGTVLSDLSTRKVGNGHHVASFWVRSHERRRDKETAEWVDGRQLTARVTCWRRLAESAGDSLVKGDPVIVFGRLYTREYTHDGQSKSLLEVEAYAIGPNLSRCGAVVRRKGRPEQPVPLWEENGEGEVSRALSPGEGMNAA</sequence>
<dbReference type="GO" id="GO:0009295">
    <property type="term" value="C:nucleoid"/>
    <property type="evidence" value="ECO:0007669"/>
    <property type="project" value="TreeGrafter"/>
</dbReference>
<keyword evidence="5" id="KW-1185">Reference proteome</keyword>
<dbReference type="InterPro" id="IPR000424">
    <property type="entry name" value="Primosome_PriB/ssb"/>
</dbReference>
<evidence type="ECO:0000256" key="1">
    <source>
        <dbReference type="ARBA" id="ARBA00023125"/>
    </source>
</evidence>
<dbReference type="InterPro" id="IPR012340">
    <property type="entry name" value="NA-bd_OB-fold"/>
</dbReference>
<dbReference type="AlphaFoldDB" id="A0A344LI03"/>
<dbReference type="Pfam" id="PF00436">
    <property type="entry name" value="SSB"/>
    <property type="match status" value="1"/>
</dbReference>
<name>A0A344LI03_9PSEU</name>
<dbReference type="Proteomes" id="UP000250434">
    <property type="component" value="Chromosome"/>
</dbReference>
<evidence type="ECO:0000313" key="4">
    <source>
        <dbReference type="EMBL" id="AXB47677.1"/>
    </source>
</evidence>